<dbReference type="InterPro" id="IPR019914">
    <property type="entry name" value="Pyrimidine_monooxygenase_RutA"/>
</dbReference>
<keyword evidence="3 6" id="KW-0521">NADP</keyword>
<dbReference type="PANTHER" id="PTHR42847">
    <property type="entry name" value="ALKANESULFONATE MONOOXYGENASE"/>
    <property type="match status" value="1"/>
</dbReference>
<dbReference type="GO" id="GO:0052614">
    <property type="term" value="F:uracil oxygenase activity"/>
    <property type="evidence" value="ECO:0007669"/>
    <property type="project" value="UniProtKB-EC"/>
</dbReference>
<sequence length="354" mass="38838">MQVGVFIPINNNGWLISENAPQYLPSFDLNKAIALKAEEHGLDFLLSMIKLRGFGGKTQFWEYGLESFTLMAGLAAVTERIGIFATCPTLIIPPAFAARMCNTIDSISHGRFGLNLITGWQPPEYTQMGLWPGEDHFRNRYRMLDEYAHILRELWETGRSDFKGEYYRMDDCLVRPRPTGEMKIICAGSSDAGLGFSAKWADYAFCLGVGVNTPTAFAGNNARLARFTAETGRAVSVFVLVMIIAAETDAEAMAKWQSYNDGIDLEAIGWLADQGAKDTVNADTNVRQLAAPEGAVNINMGTLVGSYERVAAMLDEMATVPNTGGVLLTFDDFLGGVEAFGTRIQPLMQSRRPG</sequence>
<evidence type="ECO:0000256" key="6">
    <source>
        <dbReference type="HAMAP-Rule" id="MF_01699"/>
    </source>
</evidence>
<feature type="binding site" evidence="6">
    <location>
        <position position="115"/>
    </location>
    <ligand>
        <name>FMN</name>
        <dbReference type="ChEBI" id="CHEBI:58210"/>
    </ligand>
</feature>
<evidence type="ECO:0000256" key="2">
    <source>
        <dbReference type="ARBA" id="ARBA00022643"/>
    </source>
</evidence>
<keyword evidence="2 6" id="KW-0288">FMN</keyword>
<keyword evidence="1 6" id="KW-0285">Flavoprotein</keyword>
<keyword evidence="5 6" id="KW-0503">Monooxygenase</keyword>
<name>A0ABT5WR86_9SPHN</name>
<comment type="function">
    <text evidence="6">Catalyzes the pyrimidine ring opening between N-3 and C-4 by an unusual flavin hydroperoxide-catalyzed mechanism, adding oxygen atoms in the process to yield ureidoacrylate peracid, that immediately reacts with FMN forming ureidoacrylate and FMN-N(5)-oxide. The FMN-N(5)-oxide reacts spontaneously with NADH to produce FMN. Requires the flavin reductase RutF to regenerate FMN in vivo.</text>
</comment>
<gene>
    <name evidence="6 8" type="primary">rutA</name>
    <name evidence="8" type="ORF">PYV00_12730</name>
</gene>
<organism evidence="8 9">
    <name type="scientific">Novosphingobium album</name>
    <name type="common">ex Liu et al. 2023</name>
    <dbReference type="NCBI Taxonomy" id="3031130"/>
    <lineage>
        <taxon>Bacteria</taxon>
        <taxon>Pseudomonadati</taxon>
        <taxon>Pseudomonadota</taxon>
        <taxon>Alphaproteobacteria</taxon>
        <taxon>Sphingomonadales</taxon>
        <taxon>Sphingomonadaceae</taxon>
        <taxon>Novosphingobium</taxon>
    </lineage>
</organism>
<dbReference type="Gene3D" id="3.20.20.30">
    <property type="entry name" value="Luciferase-like domain"/>
    <property type="match status" value="1"/>
</dbReference>
<dbReference type="Proteomes" id="UP001216253">
    <property type="component" value="Unassembled WGS sequence"/>
</dbReference>
<feature type="binding site" evidence="6">
    <location>
        <begin position="49"/>
        <end position="50"/>
    </location>
    <ligand>
        <name>FMN</name>
        <dbReference type="ChEBI" id="CHEBI:58210"/>
    </ligand>
</feature>
<evidence type="ECO:0000313" key="9">
    <source>
        <dbReference type="Proteomes" id="UP001216253"/>
    </source>
</evidence>
<feature type="binding site" evidence="6">
    <location>
        <position position="124"/>
    </location>
    <ligand>
        <name>FMN</name>
        <dbReference type="ChEBI" id="CHEBI:58210"/>
    </ligand>
</feature>
<keyword evidence="9" id="KW-1185">Reference proteome</keyword>
<dbReference type="InterPro" id="IPR011251">
    <property type="entry name" value="Luciferase-like_dom"/>
</dbReference>
<dbReference type="RefSeq" id="WP_275228651.1">
    <property type="nucleotide sequence ID" value="NZ_JARESE010000044.1"/>
</dbReference>
<evidence type="ECO:0000313" key="8">
    <source>
        <dbReference type="EMBL" id="MDE8652567.1"/>
    </source>
</evidence>
<accession>A0ABT5WR86</accession>
<feature type="domain" description="Luciferase-like" evidence="7">
    <location>
        <begin position="1"/>
        <end position="317"/>
    </location>
</feature>
<dbReference type="InterPro" id="IPR050172">
    <property type="entry name" value="SsuD_RutA_monooxygenase"/>
</dbReference>
<evidence type="ECO:0000256" key="3">
    <source>
        <dbReference type="ARBA" id="ARBA00022857"/>
    </source>
</evidence>
<dbReference type="HAMAP" id="MF_01699">
    <property type="entry name" value="RutA"/>
    <property type="match status" value="1"/>
</dbReference>
<dbReference type="SUPFAM" id="SSF51679">
    <property type="entry name" value="Bacterial luciferase-like"/>
    <property type="match status" value="1"/>
</dbReference>
<comment type="caution">
    <text evidence="8">The sequence shown here is derived from an EMBL/GenBank/DDBJ whole genome shotgun (WGS) entry which is preliminary data.</text>
</comment>
<protein>
    <recommendedName>
        <fullName evidence="6">Pyrimidine monooxygenase RutA</fullName>
        <ecNumber evidence="6">1.14.99.46</ecNumber>
    </recommendedName>
</protein>
<reference evidence="8 9" key="1">
    <citation type="submission" date="2023-03" db="EMBL/GenBank/DDBJ databases">
        <title>NovoSphingobium album sp. nov. isolated from polycyclic aromatic hydrocarbons- and heavy-metal polluted soil.</title>
        <authorList>
            <person name="Liu Z."/>
            <person name="Wang K."/>
        </authorList>
    </citation>
    <scope>NUCLEOTIDE SEQUENCE [LARGE SCALE GENOMIC DNA]</scope>
    <source>
        <strain evidence="8 9">H3SJ31-1</strain>
    </source>
</reference>
<feature type="binding site" evidence="6">
    <location>
        <position position="190"/>
    </location>
    <ligand>
        <name>FMN</name>
        <dbReference type="ChEBI" id="CHEBI:58210"/>
    </ligand>
</feature>
<evidence type="ECO:0000256" key="4">
    <source>
        <dbReference type="ARBA" id="ARBA00023002"/>
    </source>
</evidence>
<dbReference type="CDD" id="cd01094">
    <property type="entry name" value="Alkanesulfonate_monoxygenase"/>
    <property type="match status" value="1"/>
</dbReference>
<dbReference type="EC" id="1.14.99.46" evidence="6"/>
<comment type="catalytic activity">
    <reaction evidence="6">
        <text>thymine + FMNH2 + NADH + O2 = (Z)-2-methylureidoacrylate + FMN + NAD(+) + H2O + H(+)</text>
        <dbReference type="Rhea" id="RHEA:31599"/>
        <dbReference type="ChEBI" id="CHEBI:15377"/>
        <dbReference type="ChEBI" id="CHEBI:15378"/>
        <dbReference type="ChEBI" id="CHEBI:15379"/>
        <dbReference type="ChEBI" id="CHEBI:17821"/>
        <dbReference type="ChEBI" id="CHEBI:57540"/>
        <dbReference type="ChEBI" id="CHEBI:57618"/>
        <dbReference type="ChEBI" id="CHEBI:57945"/>
        <dbReference type="ChEBI" id="CHEBI:58210"/>
        <dbReference type="ChEBI" id="CHEBI:143783"/>
        <dbReference type="EC" id="1.14.99.46"/>
    </reaction>
</comment>
<dbReference type="InterPro" id="IPR036661">
    <property type="entry name" value="Luciferase-like_sf"/>
</dbReference>
<dbReference type="PANTHER" id="PTHR42847:SF4">
    <property type="entry name" value="ALKANESULFONATE MONOOXYGENASE-RELATED"/>
    <property type="match status" value="1"/>
</dbReference>
<evidence type="ECO:0000256" key="1">
    <source>
        <dbReference type="ARBA" id="ARBA00022630"/>
    </source>
</evidence>
<comment type="similarity">
    <text evidence="6">Belongs to the NtaA/SnaA/DszA monooxygenase family. RutA subfamily.</text>
</comment>
<feature type="binding site" evidence="6">
    <location>
        <begin position="140"/>
        <end position="141"/>
    </location>
    <ligand>
        <name>FMN</name>
        <dbReference type="ChEBI" id="CHEBI:58210"/>
    </ligand>
</feature>
<evidence type="ECO:0000259" key="7">
    <source>
        <dbReference type="Pfam" id="PF00296"/>
    </source>
</evidence>
<comment type="catalytic activity">
    <reaction evidence="6">
        <text>uracil + FMNH2 + NADH + O2 = (Z)-3-ureidoacrylate + FMN + NAD(+) + H2O + H(+)</text>
        <dbReference type="Rhea" id="RHEA:31587"/>
        <dbReference type="ChEBI" id="CHEBI:15377"/>
        <dbReference type="ChEBI" id="CHEBI:15378"/>
        <dbReference type="ChEBI" id="CHEBI:15379"/>
        <dbReference type="ChEBI" id="CHEBI:17568"/>
        <dbReference type="ChEBI" id="CHEBI:57540"/>
        <dbReference type="ChEBI" id="CHEBI:57618"/>
        <dbReference type="ChEBI" id="CHEBI:57945"/>
        <dbReference type="ChEBI" id="CHEBI:58210"/>
        <dbReference type="ChEBI" id="CHEBI:59891"/>
        <dbReference type="EC" id="1.14.99.46"/>
    </reaction>
</comment>
<dbReference type="NCBIfam" id="TIGR03612">
    <property type="entry name" value="RutA"/>
    <property type="match status" value="1"/>
</dbReference>
<proteinExistence type="inferred from homology"/>
<dbReference type="Pfam" id="PF00296">
    <property type="entry name" value="Bac_luciferase"/>
    <property type="match status" value="1"/>
</dbReference>
<keyword evidence="4 6" id="KW-0560">Oxidoreductase</keyword>
<dbReference type="EMBL" id="JARESE010000044">
    <property type="protein sequence ID" value="MDE8652567.1"/>
    <property type="molecule type" value="Genomic_DNA"/>
</dbReference>
<evidence type="ECO:0000256" key="5">
    <source>
        <dbReference type="ARBA" id="ARBA00023033"/>
    </source>
</evidence>